<gene>
    <name evidence="2" type="ORF">NKR19_g3033</name>
</gene>
<protein>
    <submittedName>
        <fullName evidence="2">Protein phosphatase inhibitor 2</fullName>
    </submittedName>
</protein>
<dbReference type="PANTHER" id="PTHR12398">
    <property type="entry name" value="PROTEIN PHOSPHATASE INHIBITOR"/>
    <property type="match status" value="1"/>
</dbReference>
<feature type="region of interest" description="Disordered" evidence="1">
    <location>
        <begin position="1"/>
        <end position="97"/>
    </location>
</feature>
<dbReference type="Proteomes" id="UP001174691">
    <property type="component" value="Unassembled WGS sequence"/>
</dbReference>
<evidence type="ECO:0000256" key="1">
    <source>
        <dbReference type="SAM" id="MobiDB-lite"/>
    </source>
</evidence>
<feature type="region of interest" description="Disordered" evidence="1">
    <location>
        <begin position="160"/>
        <end position="277"/>
    </location>
</feature>
<accession>A0AA38S4G6</accession>
<proteinExistence type="predicted"/>
<dbReference type="AlphaFoldDB" id="A0AA38S4G6"/>
<comment type="caution">
    <text evidence="2">The sequence shown here is derived from an EMBL/GenBank/DDBJ whole genome shotgun (WGS) entry which is preliminary data.</text>
</comment>
<name>A0AA38S4G6_9PEZI</name>
<evidence type="ECO:0000313" key="2">
    <source>
        <dbReference type="EMBL" id="KAJ9160668.1"/>
    </source>
</evidence>
<dbReference type="EMBL" id="JANBVN010000032">
    <property type="protein sequence ID" value="KAJ9160668.1"/>
    <property type="molecule type" value="Genomic_DNA"/>
</dbReference>
<organism evidence="2 3">
    <name type="scientific">Coniochaeta hoffmannii</name>
    <dbReference type="NCBI Taxonomy" id="91930"/>
    <lineage>
        <taxon>Eukaryota</taxon>
        <taxon>Fungi</taxon>
        <taxon>Dikarya</taxon>
        <taxon>Ascomycota</taxon>
        <taxon>Pezizomycotina</taxon>
        <taxon>Sordariomycetes</taxon>
        <taxon>Sordariomycetidae</taxon>
        <taxon>Coniochaetales</taxon>
        <taxon>Coniochaetaceae</taxon>
        <taxon>Coniochaeta</taxon>
    </lineage>
</organism>
<dbReference type="GO" id="GO:0009966">
    <property type="term" value="P:regulation of signal transduction"/>
    <property type="evidence" value="ECO:0007669"/>
    <property type="project" value="InterPro"/>
</dbReference>
<sequence length="277" mass="30750">MSAAVDSSPSPHTPPPPTAKRPKGILKNSYQRSPPPAPVIQSPEHPELTDPKEITIANTHYNAGHRRSSSAASRPGAASRRQSSRTPSVADADYDNNMRLKWDEANLYLTEQERTSTMKITEPKTPYAKHYDPMEDPSDDEGLERVVTPMDVDELDRIDGVEGAHHGGHHKKRGAAAEDEIPGLSLGEPEEAVPENEFEKRPRAVHVNSSGSGHGDEDDETAGMTPEEREKHRRFEEMRKKHYEMKNVAKFLGHPEELEDPEEEDEGENGVPPVPKA</sequence>
<dbReference type="Pfam" id="PF04979">
    <property type="entry name" value="IPP-2"/>
    <property type="match status" value="1"/>
</dbReference>
<feature type="region of interest" description="Disordered" evidence="1">
    <location>
        <begin position="113"/>
        <end position="142"/>
    </location>
</feature>
<reference evidence="2" key="1">
    <citation type="submission" date="2022-07" db="EMBL/GenBank/DDBJ databases">
        <title>Fungi with potential for degradation of polypropylene.</title>
        <authorList>
            <person name="Gostincar C."/>
        </authorList>
    </citation>
    <scope>NUCLEOTIDE SEQUENCE</scope>
    <source>
        <strain evidence="2">EXF-13287</strain>
    </source>
</reference>
<dbReference type="GO" id="GO:0004864">
    <property type="term" value="F:protein phosphatase inhibitor activity"/>
    <property type="evidence" value="ECO:0007669"/>
    <property type="project" value="InterPro"/>
</dbReference>
<feature type="compositionally biased region" description="Acidic residues" evidence="1">
    <location>
        <begin position="257"/>
        <end position="268"/>
    </location>
</feature>
<dbReference type="Gene3D" id="6.10.250.1050">
    <property type="match status" value="1"/>
</dbReference>
<feature type="compositionally biased region" description="Low complexity" evidence="1">
    <location>
        <begin position="69"/>
        <end position="85"/>
    </location>
</feature>
<dbReference type="PANTHER" id="PTHR12398:SF20">
    <property type="entry name" value="PROTEIN PHOSPHATASE 1 REGULATORY INHIBITOR SUBUNIT 2"/>
    <property type="match status" value="1"/>
</dbReference>
<keyword evidence="3" id="KW-1185">Reference proteome</keyword>
<feature type="compositionally biased region" description="Basic and acidic residues" evidence="1">
    <location>
        <begin position="44"/>
        <end position="53"/>
    </location>
</feature>
<feature type="compositionally biased region" description="Basic and acidic residues" evidence="1">
    <location>
        <begin position="226"/>
        <end position="247"/>
    </location>
</feature>
<evidence type="ECO:0000313" key="3">
    <source>
        <dbReference type="Proteomes" id="UP001174691"/>
    </source>
</evidence>
<dbReference type="InterPro" id="IPR007062">
    <property type="entry name" value="PPI-2"/>
</dbReference>